<dbReference type="OrthoDB" id="2020070at2759"/>
<name>A0A5N5QIJ6_9AGAM</name>
<proteinExistence type="predicted"/>
<sequence>MPIPLNQLTIRPASEAQVIESRKRVAVEWAQWQTLQQYLRHEEMAAASDHAKDGQLITWILVPENEPQTLDFLSACVTYQRDIIILPKNGTTVVSAVGYYITNVFTPAKHRRRGYATRMMSLLHFAIGQPEGLPPFPSTWGSGPPTQVKYPGIVSVLYSGIGGFYARCAPGGGTGWAITNLTTTTWSIDEGNDMSPPHVKLLSRDEAVQTAAADLDLLKRDLEAKGPSSCIHFAFQPAEAWCRFQMSQSDGHPLYLSSPPSIWGVSMPFQGETHFIVWKYDAVSSLRLFILSIRVTSETFPILFQAVKSVCQAEKHNTIEAWNLDETIVPIVHNLGGRTCERGDRDQLPAIKWYQQEVNWLGNSE</sequence>
<evidence type="ECO:0000313" key="2">
    <source>
        <dbReference type="EMBL" id="KAB5591572.1"/>
    </source>
</evidence>
<protein>
    <recommendedName>
        <fullName evidence="1">LYC1 C-terminal domain-containing protein</fullName>
    </recommendedName>
</protein>
<dbReference type="Gene3D" id="3.40.630.30">
    <property type="match status" value="1"/>
</dbReference>
<feature type="domain" description="LYC1 C-terminal" evidence="1">
    <location>
        <begin position="190"/>
        <end position="363"/>
    </location>
</feature>
<dbReference type="Pfam" id="PF22998">
    <property type="entry name" value="GNAT_LYC1-like"/>
    <property type="match status" value="1"/>
</dbReference>
<dbReference type="PANTHER" id="PTHR34815:SF2">
    <property type="entry name" value="N-ACETYLTRANSFERASE DOMAIN-CONTAINING PROTEIN"/>
    <property type="match status" value="1"/>
</dbReference>
<keyword evidence="3" id="KW-1185">Reference proteome</keyword>
<comment type="caution">
    <text evidence="2">The sequence shown here is derived from an EMBL/GenBank/DDBJ whole genome shotgun (WGS) entry which is preliminary data.</text>
</comment>
<evidence type="ECO:0000313" key="3">
    <source>
        <dbReference type="Proteomes" id="UP000383932"/>
    </source>
</evidence>
<organism evidence="2 3">
    <name type="scientific">Ceratobasidium theobromae</name>
    <dbReference type="NCBI Taxonomy" id="1582974"/>
    <lineage>
        <taxon>Eukaryota</taxon>
        <taxon>Fungi</taxon>
        <taxon>Dikarya</taxon>
        <taxon>Basidiomycota</taxon>
        <taxon>Agaricomycotina</taxon>
        <taxon>Agaricomycetes</taxon>
        <taxon>Cantharellales</taxon>
        <taxon>Ceratobasidiaceae</taxon>
        <taxon>Ceratobasidium</taxon>
    </lineage>
</organism>
<dbReference type="InterPro" id="IPR053013">
    <property type="entry name" value="LAT"/>
</dbReference>
<dbReference type="Proteomes" id="UP000383932">
    <property type="component" value="Unassembled WGS sequence"/>
</dbReference>
<dbReference type="EMBL" id="SSOP01000099">
    <property type="protein sequence ID" value="KAB5591572.1"/>
    <property type="molecule type" value="Genomic_DNA"/>
</dbReference>
<dbReference type="AlphaFoldDB" id="A0A5N5QIJ6"/>
<accession>A0A5N5QIJ6</accession>
<reference evidence="2 3" key="1">
    <citation type="journal article" date="2019" name="Fungal Biol. Biotechnol.">
        <title>Draft genome sequence of fastidious pathogen Ceratobasidium theobromae, which causes vascular-streak dieback in Theobroma cacao.</title>
        <authorList>
            <person name="Ali S.S."/>
            <person name="Asman A."/>
            <person name="Shao J."/>
            <person name="Firmansyah A.P."/>
            <person name="Susilo A.W."/>
            <person name="Rosmana A."/>
            <person name="McMahon P."/>
            <person name="Junaid M."/>
            <person name="Guest D."/>
            <person name="Kheng T.Y."/>
            <person name="Meinhardt L.W."/>
            <person name="Bailey B.A."/>
        </authorList>
    </citation>
    <scope>NUCLEOTIDE SEQUENCE [LARGE SCALE GENOMIC DNA]</scope>
    <source>
        <strain evidence="2 3">CT2</strain>
    </source>
</reference>
<evidence type="ECO:0000259" key="1">
    <source>
        <dbReference type="Pfam" id="PF22998"/>
    </source>
</evidence>
<dbReference type="PANTHER" id="PTHR34815">
    <property type="entry name" value="LYSINE ACETYLTRANSFERASE"/>
    <property type="match status" value="1"/>
</dbReference>
<dbReference type="InterPro" id="IPR055100">
    <property type="entry name" value="GNAT_LYC1-like"/>
</dbReference>
<gene>
    <name evidence="2" type="ORF">CTheo_5001</name>
</gene>